<feature type="region of interest" description="Disordered" evidence="3">
    <location>
        <begin position="134"/>
        <end position="167"/>
    </location>
</feature>
<dbReference type="AlphaFoldDB" id="A0A9P7RJZ8"/>
<dbReference type="GO" id="GO:0005634">
    <property type="term" value="C:nucleus"/>
    <property type="evidence" value="ECO:0007669"/>
    <property type="project" value="TreeGrafter"/>
</dbReference>
<dbReference type="PANTHER" id="PTHR13620">
    <property type="entry name" value="3-5 EXONUCLEASE"/>
    <property type="match status" value="1"/>
</dbReference>
<dbReference type="SMART" id="SM00474">
    <property type="entry name" value="35EXOc"/>
    <property type="match status" value="1"/>
</dbReference>
<keyword evidence="6" id="KW-1185">Reference proteome</keyword>
<organism evidence="5 6">
    <name type="scientific">Colletotrichum scovillei</name>
    <dbReference type="NCBI Taxonomy" id="1209932"/>
    <lineage>
        <taxon>Eukaryota</taxon>
        <taxon>Fungi</taxon>
        <taxon>Dikarya</taxon>
        <taxon>Ascomycota</taxon>
        <taxon>Pezizomycotina</taxon>
        <taxon>Sordariomycetes</taxon>
        <taxon>Hypocreomycetidae</taxon>
        <taxon>Glomerellales</taxon>
        <taxon>Glomerellaceae</taxon>
        <taxon>Colletotrichum</taxon>
        <taxon>Colletotrichum acutatum species complex</taxon>
    </lineage>
</organism>
<evidence type="ECO:0000259" key="4">
    <source>
        <dbReference type="SMART" id="SM00474"/>
    </source>
</evidence>
<sequence>MPGGKYGASLPPQMHPRVAVMSFPRRSSSILYNHRLLPRSVLVQTRFKSTMYPSSYARLWNPIRGIVFGQASQNETSHPRVDMLRSLHTTTPGNSQPSVATKSSNEIIDSDSDDLPFYTAPEYQPALDNVPTAQTLQAETEGGPKEAKAEAETKAATEPADLPQTDLDFKIPLPTFRKAQAAKENTGDSFWSYTLFRGPPVDGVEQKVKVHYCKTKHTMERVCQYFVNDSVLGFDLEWFPDAKKTSGPKKNVSLIQVANESRIALFHIALFPTDDFVAPTFRKIMEDSDVRKVGVNIKGDCTRIRNHLQVDTRGVFELSHLYKLVKYSASGEVRLINRRPAPLATMVKEHLGLPMFKGQDVRSSDWSQSLNMDQLMYSASDAYAGFQLFHVLNGKRKSLDPTPPLPYNAELGLSIRLADGVTLPMAEENTEPLEADPRNISAPLSASECQAIRDSLEVEADGEGQSIAESVRAAKPAAQTQKRQKDARVVAADEKLASYRATIKSLRASPSAVRSYFIWNDNEDLTPEAVAKVLRDPPLQTNTVVSYILEALKLEKLPFDKKRLRNEILHTLPKEVLQGRYKALMLEAHKPDTGAPSLVA</sequence>
<dbReference type="InterPro" id="IPR012337">
    <property type="entry name" value="RNaseH-like_sf"/>
</dbReference>
<dbReference type="PANTHER" id="PTHR13620:SF104">
    <property type="entry name" value="EXONUCLEASE 3'-5' DOMAIN-CONTAINING PROTEIN 2"/>
    <property type="match status" value="1"/>
</dbReference>
<evidence type="ECO:0000313" key="6">
    <source>
        <dbReference type="Proteomes" id="UP000699042"/>
    </source>
</evidence>
<dbReference type="InterPro" id="IPR051132">
    <property type="entry name" value="3-5_Exonuclease_domain"/>
</dbReference>
<dbReference type="GO" id="GO:0006139">
    <property type="term" value="P:nucleobase-containing compound metabolic process"/>
    <property type="evidence" value="ECO:0007669"/>
    <property type="project" value="InterPro"/>
</dbReference>
<dbReference type="CDD" id="cd06141">
    <property type="entry name" value="WRN_exo"/>
    <property type="match status" value="1"/>
</dbReference>
<accession>A0A9P7RJZ8</accession>
<dbReference type="InterPro" id="IPR036397">
    <property type="entry name" value="RNaseH_sf"/>
</dbReference>
<keyword evidence="5" id="KW-0269">Exonuclease</keyword>
<dbReference type="Proteomes" id="UP000699042">
    <property type="component" value="Unassembled WGS sequence"/>
</dbReference>
<keyword evidence="1" id="KW-0540">Nuclease</keyword>
<dbReference type="InterPro" id="IPR002562">
    <property type="entry name" value="3'-5'_exonuclease_dom"/>
</dbReference>
<comment type="caution">
    <text evidence="5">The sequence shown here is derived from an EMBL/GenBank/DDBJ whole genome shotgun (WGS) entry which is preliminary data.</text>
</comment>
<evidence type="ECO:0000256" key="2">
    <source>
        <dbReference type="ARBA" id="ARBA00022801"/>
    </source>
</evidence>
<dbReference type="FunFam" id="3.30.420.10:FF:000100">
    <property type="entry name" value="3'-5' exonuclease/helicase (Wrn), putative"/>
    <property type="match status" value="1"/>
</dbReference>
<feature type="domain" description="3'-5' exonuclease" evidence="4">
    <location>
        <begin position="210"/>
        <end position="397"/>
    </location>
</feature>
<reference evidence="5" key="1">
    <citation type="submission" date="2021-05" db="EMBL/GenBank/DDBJ databases">
        <title>Comparative genomics of three Colletotrichum scovillei strains and genetic complementation revealed genes involved fungal growth and virulence on chili pepper.</title>
        <authorList>
            <person name="Hsieh D.-K."/>
            <person name="Chuang S.-C."/>
            <person name="Chen C.-Y."/>
            <person name="Chao Y.-T."/>
            <person name="Lu M.-Y.J."/>
            <person name="Lee M.-H."/>
            <person name="Shih M.-C."/>
        </authorList>
    </citation>
    <scope>NUCLEOTIDE SEQUENCE</scope>
    <source>
        <strain evidence="5">Coll-153</strain>
    </source>
</reference>
<gene>
    <name evidence="5" type="ORF">JMJ77_005197</name>
</gene>
<proteinExistence type="predicted"/>
<dbReference type="Gene3D" id="3.30.420.10">
    <property type="entry name" value="Ribonuclease H-like superfamily/Ribonuclease H"/>
    <property type="match status" value="1"/>
</dbReference>
<evidence type="ECO:0000256" key="3">
    <source>
        <dbReference type="SAM" id="MobiDB-lite"/>
    </source>
</evidence>
<feature type="compositionally biased region" description="Polar residues" evidence="3">
    <location>
        <begin position="87"/>
        <end position="102"/>
    </location>
</feature>
<dbReference type="SUPFAM" id="SSF53098">
    <property type="entry name" value="Ribonuclease H-like"/>
    <property type="match status" value="1"/>
</dbReference>
<feature type="region of interest" description="Disordered" evidence="3">
    <location>
        <begin position="86"/>
        <end position="121"/>
    </location>
</feature>
<dbReference type="GO" id="GO:0003676">
    <property type="term" value="F:nucleic acid binding"/>
    <property type="evidence" value="ECO:0007669"/>
    <property type="project" value="InterPro"/>
</dbReference>
<feature type="compositionally biased region" description="Basic and acidic residues" evidence="3">
    <location>
        <begin position="142"/>
        <end position="155"/>
    </location>
</feature>
<evidence type="ECO:0000313" key="5">
    <source>
        <dbReference type="EMBL" id="KAG7057815.1"/>
    </source>
</evidence>
<dbReference type="OrthoDB" id="1920326at2759"/>
<dbReference type="Pfam" id="PF01612">
    <property type="entry name" value="DNA_pol_A_exo1"/>
    <property type="match status" value="1"/>
</dbReference>
<keyword evidence="2" id="KW-0378">Hydrolase</keyword>
<protein>
    <submittedName>
        <fullName evidence="5">3'-5' exonuclease</fullName>
    </submittedName>
</protein>
<name>A0A9P7RJZ8_9PEZI</name>
<evidence type="ECO:0000256" key="1">
    <source>
        <dbReference type="ARBA" id="ARBA00022722"/>
    </source>
</evidence>
<dbReference type="EMBL" id="JAESDN010000001">
    <property type="protein sequence ID" value="KAG7057815.1"/>
    <property type="molecule type" value="Genomic_DNA"/>
</dbReference>
<dbReference type="GO" id="GO:0008408">
    <property type="term" value="F:3'-5' exonuclease activity"/>
    <property type="evidence" value="ECO:0007669"/>
    <property type="project" value="InterPro"/>
</dbReference>
<dbReference type="GO" id="GO:0005737">
    <property type="term" value="C:cytoplasm"/>
    <property type="evidence" value="ECO:0007669"/>
    <property type="project" value="TreeGrafter"/>
</dbReference>